<dbReference type="GO" id="GO:0005634">
    <property type="term" value="C:nucleus"/>
    <property type="evidence" value="ECO:0007669"/>
    <property type="project" value="UniProtKB-SubCell"/>
</dbReference>
<dbReference type="Pfam" id="PF03101">
    <property type="entry name" value="FAR1"/>
    <property type="match status" value="1"/>
</dbReference>
<dbReference type="InterPro" id="IPR007527">
    <property type="entry name" value="Znf_SWIM"/>
</dbReference>
<dbReference type="EMBL" id="CM029050">
    <property type="protein sequence ID" value="KAG2565715.1"/>
    <property type="molecule type" value="Genomic_DNA"/>
</dbReference>
<feature type="domain" description="SWIM-type" evidence="4">
    <location>
        <begin position="585"/>
        <end position="620"/>
    </location>
</feature>
<dbReference type="AlphaFoldDB" id="A0A8T0PX85"/>
<comment type="similarity">
    <text evidence="2">Belongs to the FHY3/FAR1 family.</text>
</comment>
<feature type="compositionally biased region" description="Polar residues" evidence="3">
    <location>
        <begin position="706"/>
        <end position="717"/>
    </location>
</feature>
<evidence type="ECO:0000313" key="5">
    <source>
        <dbReference type="EMBL" id="KAG2565715.1"/>
    </source>
</evidence>
<feature type="compositionally biased region" description="Basic and acidic residues" evidence="3">
    <location>
        <begin position="53"/>
        <end position="63"/>
    </location>
</feature>
<dbReference type="InterPro" id="IPR018289">
    <property type="entry name" value="MULE_transposase_dom"/>
</dbReference>
<sequence>METGAFEASKAAGRMELSCQASIEEEKKSTSNAILRSGEAGGFPPRPRRGKRAREGPNERIAPEDEEDAVTKAIRLAAERPDQPIFFPYKGTVFNSCDEAKEFYNLYSWEKGFGIRIGRGCKNSKEYRTRQDFVCSCEGTDKSTTAASIRTKCNAMIRLLRQNDHSWYISRVVDTHNHPFSAGYGENKQWKSHSDINPLAKDLVKKLRENNISVGRICNILGVSDATSSKTMRKESIRSLCAKLSQENMKDDIGKTMGLLEDMKKTDPGLEVRFQMDNSGAMKTMLWCTGKNRVDYENFGDAITFDTTYRTNLYSLPFGLFVGVNNHFQSIVFGGVLLTYEKTIDFEWAFTNFVEIMNGKAPLTMLTDQCAAMAKAIKSTLRTTRHRWCRWHVLKDAKKKLGNIYSKRKKFKREFNKLITDKIDIRRFENEWVKLLKEYRLVKNKYLKRLFKHRDKWAKPYFMDIFCAGMTSTQRSESANHMLKKFIQRVAPMHLFVSKFNELQSDRHDQEGKEQHSTKQVLRKKLRVGVPIERHASTVYTRAMYEKFCDELFESGSFAIFKSINASEFILVDTKNEEEIEAKHFRVKLEGDNKISCECGFYEHMGMLCRHTLKVLVHLDKMEIPAGNIMRRWTKEGHIPCKETSISSALEQQSHNMQRKMLLAKACELTKVDDKGRLVSFGKTIEEVIGNSMVSETSGQQIEVKDATTSWPTSKPTSCPPRTIFGGRPPNTGLKSWIASTKKYAACQADDPTTKASEWPEEENPAKKKTKSILELMQLK</sequence>
<feature type="region of interest" description="Disordered" evidence="3">
    <location>
        <begin position="706"/>
        <end position="730"/>
    </location>
</feature>
<protein>
    <recommendedName>
        <fullName evidence="2">Protein FAR1-RELATED SEQUENCE</fullName>
    </recommendedName>
</protein>
<dbReference type="OrthoDB" id="685741at2759"/>
<name>A0A8T0PX85_PANVG</name>
<dbReference type="GO" id="GO:0006355">
    <property type="term" value="P:regulation of DNA-templated transcription"/>
    <property type="evidence" value="ECO:0007669"/>
    <property type="project" value="UniProtKB-UniRule"/>
</dbReference>
<dbReference type="Pfam" id="PF04434">
    <property type="entry name" value="SWIM"/>
    <property type="match status" value="1"/>
</dbReference>
<comment type="function">
    <text evidence="2">Putative transcription activator involved in regulating light control of development.</text>
</comment>
<reference evidence="5" key="1">
    <citation type="submission" date="2020-05" db="EMBL/GenBank/DDBJ databases">
        <title>WGS assembly of Panicum virgatum.</title>
        <authorList>
            <person name="Lovell J.T."/>
            <person name="Jenkins J."/>
            <person name="Shu S."/>
            <person name="Juenger T.E."/>
            <person name="Schmutz J."/>
        </authorList>
    </citation>
    <scope>NUCLEOTIDE SEQUENCE</scope>
    <source>
        <strain evidence="5">AP13</strain>
    </source>
</reference>
<dbReference type="PANTHER" id="PTHR31669:SF168">
    <property type="entry name" value="PROTEIN FAR1-RELATED SEQUENCE"/>
    <property type="match status" value="1"/>
</dbReference>
<dbReference type="PANTHER" id="PTHR31669">
    <property type="entry name" value="PROTEIN FAR1-RELATED SEQUENCE 10-RELATED"/>
    <property type="match status" value="1"/>
</dbReference>
<evidence type="ECO:0000256" key="1">
    <source>
        <dbReference type="PROSITE-ProRule" id="PRU00325"/>
    </source>
</evidence>
<keyword evidence="2" id="KW-0539">Nucleus</keyword>
<evidence type="ECO:0000256" key="3">
    <source>
        <dbReference type="SAM" id="MobiDB-lite"/>
    </source>
</evidence>
<dbReference type="InterPro" id="IPR031052">
    <property type="entry name" value="FHY3/FAR1"/>
</dbReference>
<dbReference type="Pfam" id="PF10551">
    <property type="entry name" value="MULE"/>
    <property type="match status" value="1"/>
</dbReference>
<keyword evidence="6" id="KW-1185">Reference proteome</keyword>
<evidence type="ECO:0000313" key="6">
    <source>
        <dbReference type="Proteomes" id="UP000823388"/>
    </source>
</evidence>
<proteinExistence type="inferred from homology"/>
<dbReference type="PROSITE" id="PS50966">
    <property type="entry name" value="ZF_SWIM"/>
    <property type="match status" value="1"/>
</dbReference>
<organism evidence="5 6">
    <name type="scientific">Panicum virgatum</name>
    <name type="common">Blackwell switchgrass</name>
    <dbReference type="NCBI Taxonomy" id="38727"/>
    <lineage>
        <taxon>Eukaryota</taxon>
        <taxon>Viridiplantae</taxon>
        <taxon>Streptophyta</taxon>
        <taxon>Embryophyta</taxon>
        <taxon>Tracheophyta</taxon>
        <taxon>Spermatophyta</taxon>
        <taxon>Magnoliopsida</taxon>
        <taxon>Liliopsida</taxon>
        <taxon>Poales</taxon>
        <taxon>Poaceae</taxon>
        <taxon>PACMAD clade</taxon>
        <taxon>Panicoideae</taxon>
        <taxon>Panicodae</taxon>
        <taxon>Paniceae</taxon>
        <taxon>Panicinae</taxon>
        <taxon>Panicum</taxon>
        <taxon>Panicum sect. Hiantes</taxon>
    </lineage>
</organism>
<comment type="subcellular location">
    <subcellularLocation>
        <location evidence="2">Nucleus</location>
    </subcellularLocation>
</comment>
<dbReference type="Proteomes" id="UP000823388">
    <property type="component" value="Chromosome 7N"/>
</dbReference>
<comment type="caution">
    <text evidence="5">The sequence shown here is derived from an EMBL/GenBank/DDBJ whole genome shotgun (WGS) entry which is preliminary data.</text>
</comment>
<evidence type="ECO:0000259" key="4">
    <source>
        <dbReference type="PROSITE" id="PS50966"/>
    </source>
</evidence>
<gene>
    <name evidence="5" type="ORF">PVAP13_7NG135017</name>
</gene>
<dbReference type="InterPro" id="IPR004330">
    <property type="entry name" value="FAR1_DNA_bnd_dom"/>
</dbReference>
<keyword evidence="2" id="KW-0479">Metal-binding</keyword>
<keyword evidence="1 2" id="KW-0863">Zinc-finger</keyword>
<feature type="region of interest" description="Disordered" evidence="3">
    <location>
        <begin position="27"/>
        <end position="68"/>
    </location>
</feature>
<feature type="region of interest" description="Disordered" evidence="3">
    <location>
        <begin position="749"/>
        <end position="780"/>
    </location>
</feature>
<keyword evidence="2" id="KW-0862">Zinc</keyword>
<evidence type="ECO:0000256" key="2">
    <source>
        <dbReference type="RuleBase" id="RU367018"/>
    </source>
</evidence>
<dbReference type="GO" id="GO:0008270">
    <property type="term" value="F:zinc ion binding"/>
    <property type="evidence" value="ECO:0007669"/>
    <property type="project" value="UniProtKB-UniRule"/>
</dbReference>
<accession>A0A8T0PX85</accession>